<evidence type="ECO:0000313" key="2">
    <source>
        <dbReference type="Proteomes" id="UP000789702"/>
    </source>
</evidence>
<name>A0ACA9LC29_9GLOM</name>
<dbReference type="EMBL" id="CAJVPU010003744">
    <property type="protein sequence ID" value="CAG8522473.1"/>
    <property type="molecule type" value="Genomic_DNA"/>
</dbReference>
<gene>
    <name evidence="1" type="ORF">DHETER_LOCUS3984</name>
</gene>
<protein>
    <submittedName>
        <fullName evidence="1">15605_t:CDS:1</fullName>
    </submittedName>
</protein>
<organism evidence="1 2">
    <name type="scientific">Dentiscutata heterogama</name>
    <dbReference type="NCBI Taxonomy" id="1316150"/>
    <lineage>
        <taxon>Eukaryota</taxon>
        <taxon>Fungi</taxon>
        <taxon>Fungi incertae sedis</taxon>
        <taxon>Mucoromycota</taxon>
        <taxon>Glomeromycotina</taxon>
        <taxon>Glomeromycetes</taxon>
        <taxon>Diversisporales</taxon>
        <taxon>Gigasporaceae</taxon>
        <taxon>Dentiscutata</taxon>
    </lineage>
</organism>
<keyword evidence="2" id="KW-1185">Reference proteome</keyword>
<dbReference type="Proteomes" id="UP000789702">
    <property type="component" value="Unassembled WGS sequence"/>
</dbReference>
<sequence>MIITEKRGLTQLYSECYYTYSPKDLLRRTCLECFEEMQKRLTEIQKEAKGQICKVTKYNEKSGKVHPTQENEIQRKNQNSWWTVYEIIKEEIEQLPNVSIMNQYEEYKENC</sequence>
<accession>A0ACA9LC29</accession>
<comment type="caution">
    <text evidence="1">The sequence shown here is derived from an EMBL/GenBank/DDBJ whole genome shotgun (WGS) entry which is preliminary data.</text>
</comment>
<reference evidence="1" key="1">
    <citation type="submission" date="2021-06" db="EMBL/GenBank/DDBJ databases">
        <authorList>
            <person name="Kallberg Y."/>
            <person name="Tangrot J."/>
            <person name="Rosling A."/>
        </authorList>
    </citation>
    <scope>NUCLEOTIDE SEQUENCE</scope>
    <source>
        <strain evidence="1">IL203A</strain>
    </source>
</reference>
<proteinExistence type="predicted"/>
<evidence type="ECO:0000313" key="1">
    <source>
        <dbReference type="EMBL" id="CAG8522473.1"/>
    </source>
</evidence>